<dbReference type="InterPro" id="IPR053188">
    <property type="entry name" value="FkbM_Methyltransferase"/>
</dbReference>
<reference evidence="2 3" key="1">
    <citation type="submission" date="2023-01" db="EMBL/GenBank/DDBJ databases">
        <title>Novel diversity within Roseofilum (Cyanobacteria; Desertifilaceae) from marine benthic mats with descriptions of four novel species.</title>
        <authorList>
            <person name="Wang Y."/>
            <person name="Berthold D.E."/>
            <person name="Hu J."/>
            <person name="Lefler F.W."/>
            <person name="Laughinghouse H.D. IV."/>
        </authorList>
    </citation>
    <scope>NUCLEOTIDE SEQUENCE [LARGE SCALE GENOMIC DNA]</scope>
    <source>
        <strain evidence="2 3">BLCC-M91</strain>
    </source>
</reference>
<name>A0ABT7BN21_9CYAN</name>
<sequence>MKKQIKQAFRNLGWELEFHKFSPDISEVARLKRLLDYHQIDLIFDVGANKGQYARYLREIGYGGKIVSFEPLSQCHDQLQALSQSDPLWEIAPQGALGDRNGEIEINVSANTLSSSVLGMLDDHVEAAPESAYINQEKVALRTLDSLAANYLTQEIQAPFLKLDVQGFEMQVLAGATENLSKIKAIQLELSLVPLYEGQILLRETLDKLEEMGYELHQISPDFTDLKTGRMLQVDGIFIKK</sequence>
<accession>A0ABT7BN21</accession>
<gene>
    <name evidence="2" type="ORF">PJF56_17135</name>
</gene>
<feature type="domain" description="Methyltransferase FkbM" evidence="1">
    <location>
        <begin position="45"/>
        <end position="216"/>
    </location>
</feature>
<dbReference type="SUPFAM" id="SSF53335">
    <property type="entry name" value="S-adenosyl-L-methionine-dependent methyltransferases"/>
    <property type="match status" value="1"/>
</dbReference>
<dbReference type="Gene3D" id="3.40.50.150">
    <property type="entry name" value="Vaccinia Virus protein VP39"/>
    <property type="match status" value="1"/>
</dbReference>
<comment type="caution">
    <text evidence="2">The sequence shown here is derived from an EMBL/GenBank/DDBJ whole genome shotgun (WGS) entry which is preliminary data.</text>
</comment>
<keyword evidence="2" id="KW-0808">Transferase</keyword>
<keyword evidence="2" id="KW-0489">Methyltransferase</keyword>
<dbReference type="NCBIfam" id="TIGR01444">
    <property type="entry name" value="fkbM_fam"/>
    <property type="match status" value="1"/>
</dbReference>
<dbReference type="EMBL" id="JAQPOK010000130">
    <property type="protein sequence ID" value="MDJ1180587.1"/>
    <property type="molecule type" value="Genomic_DNA"/>
</dbReference>
<dbReference type="Pfam" id="PF05050">
    <property type="entry name" value="Methyltransf_21"/>
    <property type="match status" value="1"/>
</dbReference>
<dbReference type="InterPro" id="IPR029063">
    <property type="entry name" value="SAM-dependent_MTases_sf"/>
</dbReference>
<evidence type="ECO:0000259" key="1">
    <source>
        <dbReference type="Pfam" id="PF05050"/>
    </source>
</evidence>
<organism evidence="2 3">
    <name type="scientific">Roseofilum halophilum BLCC-M91</name>
    <dbReference type="NCBI Taxonomy" id="3022259"/>
    <lineage>
        <taxon>Bacteria</taxon>
        <taxon>Bacillati</taxon>
        <taxon>Cyanobacteriota</taxon>
        <taxon>Cyanophyceae</taxon>
        <taxon>Desertifilales</taxon>
        <taxon>Desertifilaceae</taxon>
        <taxon>Roseofilum</taxon>
        <taxon>Roseofilum halophilum</taxon>
    </lineage>
</organism>
<dbReference type="GO" id="GO:0032259">
    <property type="term" value="P:methylation"/>
    <property type="evidence" value="ECO:0007669"/>
    <property type="project" value="UniProtKB-KW"/>
</dbReference>
<evidence type="ECO:0000313" key="2">
    <source>
        <dbReference type="EMBL" id="MDJ1180587.1"/>
    </source>
</evidence>
<dbReference type="RefSeq" id="WP_283763887.1">
    <property type="nucleotide sequence ID" value="NZ_JAQPOK010000130.1"/>
</dbReference>
<proteinExistence type="predicted"/>
<evidence type="ECO:0000313" key="3">
    <source>
        <dbReference type="Proteomes" id="UP001231370"/>
    </source>
</evidence>
<keyword evidence="3" id="KW-1185">Reference proteome</keyword>
<protein>
    <submittedName>
        <fullName evidence="2">FkbM family methyltransferase</fullName>
    </submittedName>
</protein>
<dbReference type="PANTHER" id="PTHR36973:SF4">
    <property type="entry name" value="NODULATION PROTEIN"/>
    <property type="match status" value="1"/>
</dbReference>
<dbReference type="InterPro" id="IPR006342">
    <property type="entry name" value="FkbM_mtfrase"/>
</dbReference>
<dbReference type="GO" id="GO:0008168">
    <property type="term" value="F:methyltransferase activity"/>
    <property type="evidence" value="ECO:0007669"/>
    <property type="project" value="UniProtKB-KW"/>
</dbReference>
<dbReference type="Proteomes" id="UP001231370">
    <property type="component" value="Unassembled WGS sequence"/>
</dbReference>
<dbReference type="PANTHER" id="PTHR36973">
    <property type="entry name" value="SLL1456 PROTEIN-RELATED"/>
    <property type="match status" value="1"/>
</dbReference>